<evidence type="ECO:0000256" key="3">
    <source>
        <dbReference type="ARBA" id="ARBA00022694"/>
    </source>
</evidence>
<dbReference type="CDD" id="cd01285">
    <property type="entry name" value="nucleoside_deaminase"/>
    <property type="match status" value="1"/>
</dbReference>
<name>A0A926HRY6_9FIRM</name>
<dbReference type="InterPro" id="IPR058535">
    <property type="entry name" value="MafB19-deam"/>
</dbReference>
<dbReference type="Pfam" id="PF14437">
    <property type="entry name" value="MafB19-deam"/>
    <property type="match status" value="1"/>
</dbReference>
<dbReference type="EMBL" id="JACRSN010000014">
    <property type="protein sequence ID" value="MBC8534274.1"/>
    <property type="molecule type" value="Genomic_DNA"/>
</dbReference>
<dbReference type="PANTHER" id="PTHR11079:SF202">
    <property type="entry name" value="TRNA-SPECIFIC ADENOSINE DEAMINASE"/>
    <property type="match status" value="1"/>
</dbReference>
<evidence type="ECO:0000256" key="4">
    <source>
        <dbReference type="ARBA" id="ARBA00022723"/>
    </source>
</evidence>
<comment type="caution">
    <text evidence="10">The sequence shown here is derived from an EMBL/GenBank/DDBJ whole genome shotgun (WGS) entry which is preliminary data.</text>
</comment>
<dbReference type="SUPFAM" id="SSF53927">
    <property type="entry name" value="Cytidine deaminase-like"/>
    <property type="match status" value="1"/>
</dbReference>
<dbReference type="Proteomes" id="UP000651482">
    <property type="component" value="Unassembled WGS sequence"/>
</dbReference>
<evidence type="ECO:0000256" key="1">
    <source>
        <dbReference type="ARBA" id="ARBA00010669"/>
    </source>
</evidence>
<proteinExistence type="inferred from homology"/>
<feature type="domain" description="CMP/dCMP-type deaminase" evidence="9">
    <location>
        <begin position="5"/>
        <end position="115"/>
    </location>
</feature>
<dbReference type="FunFam" id="3.40.140.10:FF:000005">
    <property type="entry name" value="tRNA-specific adenosine deaminase"/>
    <property type="match status" value="1"/>
</dbReference>
<dbReference type="PROSITE" id="PS51747">
    <property type="entry name" value="CYT_DCMP_DEAMINASES_2"/>
    <property type="match status" value="1"/>
</dbReference>
<dbReference type="GO" id="GO:0002100">
    <property type="term" value="P:tRNA wobble adenosine to inosine editing"/>
    <property type="evidence" value="ECO:0007669"/>
    <property type="project" value="UniProtKB-UniRule"/>
</dbReference>
<dbReference type="InterPro" id="IPR016193">
    <property type="entry name" value="Cytidine_deaminase-like"/>
</dbReference>
<evidence type="ECO:0000259" key="9">
    <source>
        <dbReference type="PROSITE" id="PS51747"/>
    </source>
</evidence>
<sequence>MLPFLPDPRFMRAALQIAKEAAAEGEIPVGAVIVKDGAILATGRNRRECAQNALFHAEIEAIHNACLKTRSWRLSDCSLYVTLEPCPMCAGAIINARIPRVIFGAYDEKAGSCGSVVNLFSLPYNHTPEVWGGILEEDCAALLSAFFEKLREF</sequence>
<dbReference type="InterPro" id="IPR002125">
    <property type="entry name" value="CMP_dCMP_dom"/>
</dbReference>
<evidence type="ECO:0000256" key="8">
    <source>
        <dbReference type="HAMAP-Rule" id="MF_00972"/>
    </source>
</evidence>
<dbReference type="InterPro" id="IPR028883">
    <property type="entry name" value="tRNA_aden_deaminase"/>
</dbReference>
<feature type="binding site" evidence="8">
    <location>
        <position position="89"/>
    </location>
    <ligand>
        <name>Zn(2+)</name>
        <dbReference type="ChEBI" id="CHEBI:29105"/>
        <note>catalytic</note>
    </ligand>
</feature>
<keyword evidence="4 8" id="KW-0479">Metal-binding</keyword>
<dbReference type="GO" id="GO:0008270">
    <property type="term" value="F:zinc ion binding"/>
    <property type="evidence" value="ECO:0007669"/>
    <property type="project" value="UniProtKB-UniRule"/>
</dbReference>
<feature type="binding site" evidence="8">
    <location>
        <position position="56"/>
    </location>
    <ligand>
        <name>Zn(2+)</name>
        <dbReference type="ChEBI" id="CHEBI:29105"/>
        <note>catalytic</note>
    </ligand>
</feature>
<comment type="cofactor">
    <cofactor evidence="8">
        <name>Zn(2+)</name>
        <dbReference type="ChEBI" id="CHEBI:29105"/>
    </cofactor>
    <text evidence="8">Binds 1 zinc ion per subunit.</text>
</comment>
<dbReference type="EC" id="3.5.4.33" evidence="8"/>
<keyword evidence="11" id="KW-1185">Reference proteome</keyword>
<dbReference type="InterPro" id="IPR016192">
    <property type="entry name" value="APOBEC/CMP_deaminase_Zn-bd"/>
</dbReference>
<dbReference type="HAMAP" id="MF_00972">
    <property type="entry name" value="tRNA_aden_deaminase"/>
    <property type="match status" value="1"/>
</dbReference>
<keyword evidence="3 8" id="KW-0819">tRNA processing</keyword>
<evidence type="ECO:0000256" key="7">
    <source>
        <dbReference type="ARBA" id="ARBA00048045"/>
    </source>
</evidence>
<gene>
    <name evidence="8" type="primary">tadA</name>
    <name evidence="10" type="ORF">IAG03_09790</name>
</gene>
<evidence type="ECO:0000256" key="2">
    <source>
        <dbReference type="ARBA" id="ARBA00011738"/>
    </source>
</evidence>
<dbReference type="PROSITE" id="PS00903">
    <property type="entry name" value="CYT_DCMP_DEAMINASES_1"/>
    <property type="match status" value="1"/>
</dbReference>
<keyword evidence="6 8" id="KW-0862">Zinc</keyword>
<keyword evidence="5 8" id="KW-0378">Hydrolase</keyword>
<dbReference type="Gene3D" id="3.40.140.10">
    <property type="entry name" value="Cytidine Deaminase, domain 2"/>
    <property type="match status" value="1"/>
</dbReference>
<accession>A0A926HRY6</accession>
<comment type="function">
    <text evidence="8">Catalyzes the deamination of adenosine to inosine at the wobble position 34 of tRNA(Arg2).</text>
</comment>
<evidence type="ECO:0000313" key="10">
    <source>
        <dbReference type="EMBL" id="MBC8534274.1"/>
    </source>
</evidence>
<dbReference type="GO" id="GO:0052717">
    <property type="term" value="F:tRNA-specific adenosine-34 deaminase activity"/>
    <property type="evidence" value="ECO:0007669"/>
    <property type="project" value="UniProtKB-UniRule"/>
</dbReference>
<comment type="similarity">
    <text evidence="1">Belongs to the cytidine and deoxycytidylate deaminase family. ADAT2 subfamily.</text>
</comment>
<protein>
    <recommendedName>
        <fullName evidence="8">tRNA-specific adenosine deaminase</fullName>
        <ecNumber evidence="8">3.5.4.33</ecNumber>
    </recommendedName>
</protein>
<feature type="binding site" evidence="8">
    <location>
        <position position="86"/>
    </location>
    <ligand>
        <name>Zn(2+)</name>
        <dbReference type="ChEBI" id="CHEBI:29105"/>
        <note>catalytic</note>
    </ligand>
</feature>
<comment type="subunit">
    <text evidence="2 8">Homodimer.</text>
</comment>
<evidence type="ECO:0000256" key="6">
    <source>
        <dbReference type="ARBA" id="ARBA00022833"/>
    </source>
</evidence>
<organism evidence="10 11">
    <name type="scientific">Yeguia hominis</name>
    <dbReference type="NCBI Taxonomy" id="2763662"/>
    <lineage>
        <taxon>Bacteria</taxon>
        <taxon>Bacillati</taxon>
        <taxon>Bacillota</taxon>
        <taxon>Clostridia</taxon>
        <taxon>Eubacteriales</taxon>
        <taxon>Yeguiaceae</taxon>
        <taxon>Yeguia</taxon>
    </lineage>
</organism>
<feature type="active site" description="Proton donor" evidence="8">
    <location>
        <position position="58"/>
    </location>
</feature>
<evidence type="ECO:0000256" key="5">
    <source>
        <dbReference type="ARBA" id="ARBA00022801"/>
    </source>
</evidence>
<dbReference type="AlphaFoldDB" id="A0A926HRY6"/>
<comment type="catalytic activity">
    <reaction evidence="7 8">
        <text>adenosine(34) in tRNA + H2O + H(+) = inosine(34) in tRNA + NH4(+)</text>
        <dbReference type="Rhea" id="RHEA:43168"/>
        <dbReference type="Rhea" id="RHEA-COMP:10373"/>
        <dbReference type="Rhea" id="RHEA-COMP:10374"/>
        <dbReference type="ChEBI" id="CHEBI:15377"/>
        <dbReference type="ChEBI" id="CHEBI:15378"/>
        <dbReference type="ChEBI" id="CHEBI:28938"/>
        <dbReference type="ChEBI" id="CHEBI:74411"/>
        <dbReference type="ChEBI" id="CHEBI:82852"/>
        <dbReference type="EC" id="3.5.4.33"/>
    </reaction>
</comment>
<reference evidence="10" key="1">
    <citation type="submission" date="2020-08" db="EMBL/GenBank/DDBJ databases">
        <title>Genome public.</title>
        <authorList>
            <person name="Liu C."/>
            <person name="Sun Q."/>
        </authorList>
    </citation>
    <scope>NUCLEOTIDE SEQUENCE</scope>
    <source>
        <strain evidence="10">NSJ-40</strain>
    </source>
</reference>
<dbReference type="PANTHER" id="PTHR11079">
    <property type="entry name" value="CYTOSINE DEAMINASE FAMILY MEMBER"/>
    <property type="match status" value="1"/>
</dbReference>
<evidence type="ECO:0000313" key="11">
    <source>
        <dbReference type="Proteomes" id="UP000651482"/>
    </source>
</evidence>